<dbReference type="Pfam" id="PF07332">
    <property type="entry name" value="Phage_holin_3_6"/>
    <property type="match status" value="1"/>
</dbReference>
<keyword evidence="1" id="KW-1133">Transmembrane helix</keyword>
<reference evidence="2 3" key="1">
    <citation type="journal article" date="2017" name="Int. J. Syst. Evol. Microbiol.">
        <title>Roseitalea porphyridii gen. nov., sp. nov., isolated from a red alga, and reclassification of Hoeflea suaedae Chung et al. 2013 as Pseudohoeflea suaedae gen. nov., comb. nov.</title>
        <authorList>
            <person name="Hyeon J.W."/>
            <person name="Jeong S.E."/>
            <person name="Baek K."/>
            <person name="Jeon C.O."/>
        </authorList>
    </citation>
    <scope>NUCLEOTIDE SEQUENCE [LARGE SCALE GENOMIC DNA]</scope>
    <source>
        <strain evidence="2 3">MA7-20</strain>
    </source>
</reference>
<keyword evidence="3" id="KW-1185">Reference proteome</keyword>
<accession>A0A4P6UZ89</accession>
<keyword evidence="1" id="KW-0812">Transmembrane</keyword>
<evidence type="ECO:0000256" key="1">
    <source>
        <dbReference type="SAM" id="Phobius"/>
    </source>
</evidence>
<evidence type="ECO:0000313" key="2">
    <source>
        <dbReference type="EMBL" id="QBK29813.1"/>
    </source>
</evidence>
<dbReference type="InterPro" id="IPR009937">
    <property type="entry name" value="Phage_holin_3_6"/>
</dbReference>
<sequence length="144" mass="15110">MLTPLTAFAQLTATDLQSRKRRLVMAAVLYGIGGICLLFALGFGATALTLAIAQTYDLLIALVITASLFLALAAIALIINAVLQARAKRRIRRNSAVRSAAIATALVSLRRSGTAALPLAALVGGAFLARQIFGEGDEDRDEEA</sequence>
<protein>
    <submittedName>
        <fullName evidence="2">Uncharacterized protein</fullName>
    </submittedName>
</protein>
<dbReference type="KEGG" id="rpod:E0E05_03880"/>
<organism evidence="2 3">
    <name type="scientific">Roseitalea porphyridii</name>
    <dbReference type="NCBI Taxonomy" id="1852022"/>
    <lineage>
        <taxon>Bacteria</taxon>
        <taxon>Pseudomonadati</taxon>
        <taxon>Pseudomonadota</taxon>
        <taxon>Alphaproteobacteria</taxon>
        <taxon>Hyphomicrobiales</taxon>
        <taxon>Ahrensiaceae</taxon>
        <taxon>Roseitalea</taxon>
    </lineage>
</organism>
<feature type="transmembrane region" description="Helical" evidence="1">
    <location>
        <begin position="27"/>
        <end position="52"/>
    </location>
</feature>
<gene>
    <name evidence="2" type="ORF">E0E05_03880</name>
</gene>
<dbReference type="GeneID" id="90766425"/>
<dbReference type="Proteomes" id="UP000293719">
    <property type="component" value="Chromosome"/>
</dbReference>
<dbReference type="EMBL" id="CP036532">
    <property type="protein sequence ID" value="QBK29813.1"/>
    <property type="molecule type" value="Genomic_DNA"/>
</dbReference>
<dbReference type="AlphaFoldDB" id="A0A4P6UZ89"/>
<dbReference type="RefSeq" id="WP_131615527.1">
    <property type="nucleotide sequence ID" value="NZ_CP036532.1"/>
</dbReference>
<proteinExistence type="predicted"/>
<keyword evidence="1" id="KW-0472">Membrane</keyword>
<evidence type="ECO:0000313" key="3">
    <source>
        <dbReference type="Proteomes" id="UP000293719"/>
    </source>
</evidence>
<feature type="transmembrane region" description="Helical" evidence="1">
    <location>
        <begin position="58"/>
        <end position="83"/>
    </location>
</feature>
<name>A0A4P6UZ89_9HYPH</name>